<dbReference type="AlphaFoldDB" id="A0A6A5AK11"/>
<organism evidence="3 4">
    <name type="scientific">Aphanomyces astaci</name>
    <name type="common">Crayfish plague agent</name>
    <dbReference type="NCBI Taxonomy" id="112090"/>
    <lineage>
        <taxon>Eukaryota</taxon>
        <taxon>Sar</taxon>
        <taxon>Stramenopiles</taxon>
        <taxon>Oomycota</taxon>
        <taxon>Saprolegniomycetes</taxon>
        <taxon>Saprolegniales</taxon>
        <taxon>Verrucalvaceae</taxon>
        <taxon>Aphanomyces</taxon>
    </lineage>
</organism>
<gene>
    <name evidence="3" type="ORF">AaE_006775</name>
</gene>
<evidence type="ECO:0000313" key="3">
    <source>
        <dbReference type="EMBL" id="KAF0750254.1"/>
    </source>
</evidence>
<name>A0A6A5AK11_APHAT</name>
<dbReference type="Pfam" id="PF03134">
    <property type="entry name" value="TB2_DP1_HVA22"/>
    <property type="match status" value="1"/>
</dbReference>
<evidence type="ECO:0000256" key="1">
    <source>
        <dbReference type="RuleBase" id="RU362006"/>
    </source>
</evidence>
<feature type="compositionally biased region" description="Low complexity" evidence="2">
    <location>
        <begin position="164"/>
        <end position="184"/>
    </location>
</feature>
<feature type="compositionally biased region" description="Pro residues" evidence="2">
    <location>
        <begin position="202"/>
        <end position="218"/>
    </location>
</feature>
<sequence>MLVGRFLSRTICNVVGYAYPIYMSVQSAKKEDATDEHIQWVVFWTVNACFAVFEILVDFLGNYIPFYYEAKVCMVAWLALPQFRGALQIYDNLIAPSFVKYEKALDAHIDLASDKLSQLCRDAASMAMQKGAGAIVQGQQYIVMQAMQQAWKVPTSPTNAEALSTSAPSIASPPSSPTTTPSAIVVNAPHTSTKDVVDDASPPMPSLEPPSFPPPPATPSHRVIGLPSTPDASSRTASPPLPEDRPSLSRQDKEAELLGHFRVLLSRGLKVRHQTKSRLLRLSPSGNYLYLESKSLRGPNAPVVVSLLTIQVVDALGSSDVYLAVETHSDKITVEAEAKKTRDLLVAGLRLLAVAFQKQGKRALLRLGDIATKQTKQLAFDNLLSYCHRRNTDMRLD</sequence>
<dbReference type="GO" id="GO:0016020">
    <property type="term" value="C:membrane"/>
    <property type="evidence" value="ECO:0007669"/>
    <property type="project" value="UniProtKB-SubCell"/>
</dbReference>
<comment type="caution">
    <text evidence="3">The sequence shown here is derived from an EMBL/GenBank/DDBJ whole genome shotgun (WGS) entry which is preliminary data.</text>
</comment>
<comment type="subcellular location">
    <subcellularLocation>
        <location evidence="1">Membrane</location>
        <topology evidence="1">Multi-pass membrane protein</topology>
    </subcellularLocation>
</comment>
<evidence type="ECO:0008006" key="5">
    <source>
        <dbReference type="Google" id="ProtNLM"/>
    </source>
</evidence>
<evidence type="ECO:0000313" key="4">
    <source>
        <dbReference type="Proteomes" id="UP000469452"/>
    </source>
</evidence>
<proteinExistence type="inferred from homology"/>
<dbReference type="InterPro" id="IPR004345">
    <property type="entry name" value="TB2_DP1_HVA22"/>
</dbReference>
<dbReference type="VEuPathDB" id="FungiDB:H257_03980"/>
<dbReference type="Proteomes" id="UP000469452">
    <property type="component" value="Unassembled WGS sequence"/>
</dbReference>
<reference evidence="3 4" key="1">
    <citation type="submission" date="2019-06" db="EMBL/GenBank/DDBJ databases">
        <title>Genomics analysis of Aphanomyces spp. identifies a new class of oomycete effector associated with host adaptation.</title>
        <authorList>
            <person name="Gaulin E."/>
        </authorList>
    </citation>
    <scope>NUCLEOTIDE SEQUENCE [LARGE SCALE GENOMIC DNA]</scope>
    <source>
        <strain evidence="3 4">E</strain>
    </source>
</reference>
<evidence type="ECO:0000256" key="2">
    <source>
        <dbReference type="SAM" id="MobiDB-lite"/>
    </source>
</evidence>
<protein>
    <recommendedName>
        <fullName evidence="5">Receptor expression-enhancing protein</fullName>
    </recommendedName>
</protein>
<dbReference type="EMBL" id="VJMI01012399">
    <property type="protein sequence ID" value="KAF0750254.1"/>
    <property type="molecule type" value="Genomic_DNA"/>
</dbReference>
<accession>A0A6A5AK11</accession>
<dbReference type="PANTHER" id="PTHR12300">
    <property type="entry name" value="HVA22-LIKE PROTEINS"/>
    <property type="match status" value="1"/>
</dbReference>
<feature type="region of interest" description="Disordered" evidence="2">
    <location>
        <begin position="158"/>
        <end position="250"/>
    </location>
</feature>
<comment type="similarity">
    <text evidence="1">Belongs to the DP1 family.</text>
</comment>